<dbReference type="Pfam" id="PF14293">
    <property type="entry name" value="YWFCY"/>
    <property type="match status" value="1"/>
</dbReference>
<feature type="domain" description="YWFCY" evidence="2">
    <location>
        <begin position="7"/>
        <end position="140"/>
    </location>
</feature>
<dbReference type="InterPro" id="IPR025988">
    <property type="entry name" value="YWFCY_dom"/>
</dbReference>
<evidence type="ECO:0000313" key="4">
    <source>
        <dbReference type="Proteomes" id="UP000481700"/>
    </source>
</evidence>
<protein>
    <submittedName>
        <fullName evidence="3">Type IV secretory system conjugative DNA transfer family protein</fullName>
    </submittedName>
</protein>
<feature type="non-terminal residue" evidence="3">
    <location>
        <position position="149"/>
    </location>
</feature>
<evidence type="ECO:0000313" key="3">
    <source>
        <dbReference type="EMBL" id="KAA5304429.1"/>
    </source>
</evidence>
<keyword evidence="1" id="KW-0812">Transmembrane</keyword>
<dbReference type="AlphaFoldDB" id="A0A6L3IIP8"/>
<keyword evidence="1" id="KW-0472">Membrane</keyword>
<evidence type="ECO:0000256" key="1">
    <source>
        <dbReference type="SAM" id="Phobius"/>
    </source>
</evidence>
<feature type="transmembrane region" description="Helical" evidence="1">
    <location>
        <begin position="62"/>
        <end position="81"/>
    </location>
</feature>
<feature type="transmembrane region" description="Helical" evidence="1">
    <location>
        <begin position="12"/>
        <end position="31"/>
    </location>
</feature>
<name>A0A6L3IIP8_9BACT</name>
<feature type="transmembrane region" description="Helical" evidence="1">
    <location>
        <begin position="127"/>
        <end position="144"/>
    </location>
</feature>
<gene>
    <name evidence="3" type="ORF">F2Z07_27065</name>
</gene>
<feature type="transmembrane region" description="Helical" evidence="1">
    <location>
        <begin position="93"/>
        <end position="115"/>
    </location>
</feature>
<organism evidence="3 4">
    <name type="scientific">Phocaeicola dorei</name>
    <dbReference type="NCBI Taxonomy" id="357276"/>
    <lineage>
        <taxon>Bacteria</taxon>
        <taxon>Pseudomonadati</taxon>
        <taxon>Bacteroidota</taxon>
        <taxon>Bacteroidia</taxon>
        <taxon>Bacteroidales</taxon>
        <taxon>Bacteroidaceae</taxon>
        <taxon>Phocaeicola</taxon>
    </lineage>
</organism>
<accession>A0A6L3IIP8</accession>
<proteinExistence type="predicted"/>
<reference evidence="3 4" key="1">
    <citation type="journal article" date="2019" name="Nat. Med.">
        <title>A library of human gut bacterial isolates paired with longitudinal multiomics data enables mechanistic microbiome research.</title>
        <authorList>
            <person name="Poyet M."/>
            <person name="Groussin M."/>
            <person name="Gibbons S.M."/>
            <person name="Avila-Pacheco J."/>
            <person name="Jiang X."/>
            <person name="Kearney S.M."/>
            <person name="Perrotta A.R."/>
            <person name="Berdy B."/>
            <person name="Zhao S."/>
            <person name="Lieberman T.D."/>
            <person name="Swanson P.K."/>
            <person name="Smith M."/>
            <person name="Roesemann S."/>
            <person name="Alexander J.E."/>
            <person name="Rich S.A."/>
            <person name="Livny J."/>
            <person name="Vlamakis H."/>
            <person name="Clish C."/>
            <person name="Bullock K."/>
            <person name="Deik A."/>
            <person name="Scott J."/>
            <person name="Pierce K.A."/>
            <person name="Xavier R.J."/>
            <person name="Alm E.J."/>
        </authorList>
    </citation>
    <scope>NUCLEOTIDE SEQUENCE [LARGE SCALE GENOMIC DNA]</scope>
    <source>
        <strain evidence="3 4">BIOML-A25</strain>
    </source>
</reference>
<dbReference type="Proteomes" id="UP000481700">
    <property type="component" value="Unassembled WGS sequence"/>
</dbReference>
<dbReference type="EMBL" id="VVZV01000298">
    <property type="protein sequence ID" value="KAA5304429.1"/>
    <property type="molecule type" value="Genomic_DNA"/>
</dbReference>
<dbReference type="RefSeq" id="WP_241677553.1">
    <property type="nucleotide sequence ID" value="NZ_VVZV01000298.1"/>
</dbReference>
<keyword evidence="1" id="KW-1133">Transmembrane helix</keyword>
<evidence type="ECO:0000259" key="2">
    <source>
        <dbReference type="Pfam" id="PF14293"/>
    </source>
</evidence>
<sequence>MEESKELQGFYKIFRAVIYVSILMEFFAYALEPEQLDFLGGVVTDIHTRIKRWMIYHDGNLVYSKVATFLLICITCVGTRNKKHLEFDARRQVLYPLLSGVLLIVQSVWLFGHSIMPCFYTLRLNTWLYMLTSIVGVVLVHIALDNISK</sequence>
<comment type="caution">
    <text evidence="3">The sequence shown here is derived from an EMBL/GenBank/DDBJ whole genome shotgun (WGS) entry which is preliminary data.</text>
</comment>